<dbReference type="Gene3D" id="3.40.50.1580">
    <property type="entry name" value="Nucleoside phosphorylase domain"/>
    <property type="match status" value="2"/>
</dbReference>
<evidence type="ECO:0000259" key="4">
    <source>
        <dbReference type="PROSITE" id="PS50837"/>
    </source>
</evidence>
<accession>A0ABN8PLV8</accession>
<dbReference type="SUPFAM" id="SSF52047">
    <property type="entry name" value="RNI-like"/>
    <property type="match status" value="2"/>
</dbReference>
<dbReference type="Gene3D" id="3.80.10.10">
    <property type="entry name" value="Ribonuclease Inhibitor"/>
    <property type="match status" value="4"/>
</dbReference>
<feature type="region of interest" description="Disordered" evidence="3">
    <location>
        <begin position="1"/>
        <end position="55"/>
    </location>
</feature>
<evidence type="ECO:0000256" key="3">
    <source>
        <dbReference type="SAM" id="MobiDB-lite"/>
    </source>
</evidence>
<dbReference type="Pfam" id="PF05729">
    <property type="entry name" value="NACHT"/>
    <property type="match status" value="2"/>
</dbReference>
<evidence type="ECO:0000256" key="1">
    <source>
        <dbReference type="ARBA" id="ARBA00022741"/>
    </source>
</evidence>
<sequence>LVLESKKIKSSQDSTNTLEDSDGNTAQLTSGLLSSSKNKERTATRNVRDPPELNKVPPSFADIKAITKPSKDADLPVDILLLTVTNCEFSACFSELKNPYRCWFDDLGYVYFSDVGESQEELKVALLRCYRNGIGPSGALVSVKNAASVLRPKAVISVGTCSGLNPAKSKLGDVVVSAKLATYASKVVTNNQEQSTGMRSHVSKRFLNVIKNCTDGWQAPLKNPGAQQVQVYTDAEFLSGPEQVRAEWRRDQLAETNPQAMAIENEGEGLFTAAFDCQIEWLIVKGITDYADGSQLPSESWSSCASVMAASLVAHILSEPCVFHSWPHYQDISEQTSAIRSKEQLPSPSGNKEILKKFAVVLSIKLRDVCNTHDFCAILQKAELLSAGDPVVFSQLYDYILHNQQKVLLILDGYDEYSAEKSSPVHQIWKGSQLRDCTLLVTTRPQKKDELSPGSHAQFEICGFDDLQVEKFALKFLRDETKVHKFTAFLRKRSLWGLAEIPLLLLMLVLSWEVSDYQGPSTSRADVYNSFCQTLLDHVTAKTSEETFRSVDEYREELAKLGELAWQALLNDCLYFKLSNVPKDIRLLLDKFIDFGFLQTSNLSNSPRPEKLAFFLHKSVQEFLAASFLVRDLKNAKESFNCLSKVDSFESFMELSEVFKFVSELSSEATVAVFSHLKVIGEKEGLTDYNFCENPCIEQLTKKQGQFLRVSSDLFFSCPASDRENVYPSFLQCVNGLLLIEMEQLPKVCSEHCLRSTNFHKPDCVFFTSGHFLLDSDVQVLREQMFSVLSDLDTVFVTCYGDVKSVDGYHDLFLKDCFIKKVGHRFVCCLTCLKYLHTGLLTTLISAPESSRQEPDHKLQNHDVCSSLQLTGRTSDQTLTHSLSYLREIRIMGEIEGPTSELGELVILLNNLHLVPRLSELDLHGVGMGNQECQLLATVLKNVDKLRAVDLAGNPLGRGIRELAKHLHSVPHLESLRLDNTQMGEEEVTALAHSLKNVTQLSVLDLSNNPLGHGISELAKHLHSVPHLRLLYLKNTQMGEEEATALAHGLVYVPEWRHLSLNKNPLGRGVTELIKCLRSNPQVRSLNLREVQLTKKEATELCALVNEGDLIFSESDYYTSVTGFGTPYRLLTEAELIQEKGVTFDEDQKTIISSLHHAFSWNLTTTIESYCLFSLSGILCPVPFKIIKGLMRGSPSANMVNCMVHFFVNVMILVKWLGSEMSESSQDGSCDDITAQVITGVPSKYDKSNLQGDPPELNKGLPSSADIKAITKPSKDADLPVDVLLLTVTNCEFLACYSELKKPYRCWFDGLGYVYFSDVGESQEELKVALLRCHKNGIGPGGSLVSVKNAASVLRPKAVISVGTCSGLDPAKSKLGDVVVSAKLATYASKVVTGNQEQSTGMRSYVSKRFLNVIKNCTDGWQAPLKDPEAQQVQVYTDAEFLSGPEQIRAEWRGVQLAETNPQAMAIENEGEGVFTAACDCQIEWLIVKGIADFADGSQLPSESWFSCASVMAASLVAHILSEPYVFHSWPHYQDTSQQGSASRSKEQLPSPSDTATAFLEWTQNQLCSFYNSSASQLMITPWDRNNTMDIDEVCVQLTLLRDDRKLAGTTKRELEDYSEIFASHGYHLIPKRILVYGRPGIGKSTLTKQLAVDWSRGNKEVLMKFAVVLLIKLRDVCNMQDFCAMLQKAELLSVGDPMVFNQLYDYILHNQKKVLLILDGYDEYSAGKSSPVHQIWKGSQLRDCTLLVTTRPVKKDELRPGSHAQFEIYGFNHWQVEEFALKFLRDQTEVYQFRQFLFEHNLSGLAEIPLLLLMLVLSWNKYQGPLTSRSDLYWKFCQTLLDHVTAKSSDETFRSMDEYKEDLSKLGELAWQALLNDCLYFTLSNIPQDIRLFLEKFISFGFLQTSNLSDSPHPEKLAFFLHKSVQEFLSAWFLVRDLKNAKEPFNCLSKVDSFERFKKLSEVIKFVCELSSEATVAVFSHLKMIGEKEGLTDYNFCENPSIEELTKEQEEFYCISTDLFLTCPASDRKNVYPSFLQCVNGLIVIENQQLVKVSSEHCLRSTSFHKPDYVFVLGLELVDLGDEMFSVMSDLDTVFVTCYGDVKSVNQVPGDFFIKKVGHRFVCYLTRLKYLPTGLLTSLISAPESSLQESDHKLQNNDVCNSLQLTEKTFDQTLTHSLSYLREIAIEGEIEGPTSELVILLNNLHHVPRLSELDLRDVGMGNQECQLLATALKYVDKLSSLGLSCNPLGHGISELVKYLHSVLYLEMLFLSNTQMGEEEVTALAHSLKNVTQLSTLSLHNNPLGHGISELAKHLHFVPQLTGLHLEDTQMGEEEVTALAHSLKNVTQLSNLNLSLNPLSHGIGELAKHLHSVPHLVSLNLSDTRMGEEEVTALAHVLAHVPELMSLSLDRNPLDRGVTELIKCLKSSPRLLYLSLKRVQLTKKEATELCALAEERAMILLSDYCVSFSFVICII</sequence>
<dbReference type="SMART" id="SM00368">
    <property type="entry name" value="LRR_RI"/>
    <property type="match status" value="10"/>
</dbReference>
<dbReference type="InterPro" id="IPR032675">
    <property type="entry name" value="LRR_dom_sf"/>
</dbReference>
<dbReference type="InterPro" id="IPR000845">
    <property type="entry name" value="Nucleoside_phosphorylase_d"/>
</dbReference>
<evidence type="ECO:0000256" key="2">
    <source>
        <dbReference type="ARBA" id="ARBA00022840"/>
    </source>
</evidence>
<feature type="non-terminal residue" evidence="5">
    <location>
        <position position="1"/>
    </location>
</feature>
<feature type="compositionally biased region" description="Polar residues" evidence="3">
    <location>
        <begin position="11"/>
        <end position="36"/>
    </location>
</feature>
<protein>
    <recommendedName>
        <fullName evidence="4">NACHT domain-containing protein</fullName>
    </recommendedName>
</protein>
<dbReference type="SUPFAM" id="SSF52540">
    <property type="entry name" value="P-loop containing nucleoside triphosphate hydrolases"/>
    <property type="match status" value="1"/>
</dbReference>
<comment type="caution">
    <text evidence="5">The sequence shown here is derived from an EMBL/GenBank/DDBJ whole genome shotgun (WGS) entry which is preliminary data.</text>
</comment>
<dbReference type="PANTHER" id="PTHR46312">
    <property type="entry name" value="NACHT DOMAIN-CONTAINING PROTEIN"/>
    <property type="match status" value="1"/>
</dbReference>
<dbReference type="Proteomes" id="UP001159427">
    <property type="component" value="Unassembled WGS sequence"/>
</dbReference>
<dbReference type="InterPro" id="IPR027417">
    <property type="entry name" value="P-loop_NTPase"/>
</dbReference>
<feature type="compositionally biased region" description="Basic and acidic residues" evidence="3">
    <location>
        <begin position="37"/>
        <end position="52"/>
    </location>
</feature>
<feature type="non-terminal residue" evidence="5">
    <location>
        <position position="2475"/>
    </location>
</feature>
<feature type="domain" description="NACHT" evidence="4">
    <location>
        <begin position="1632"/>
        <end position="1753"/>
    </location>
</feature>
<dbReference type="EMBL" id="CALNXI010000915">
    <property type="protein sequence ID" value="CAH3146596.1"/>
    <property type="molecule type" value="Genomic_DNA"/>
</dbReference>
<dbReference type="PROSITE" id="PS50837">
    <property type="entry name" value="NACHT"/>
    <property type="match status" value="1"/>
</dbReference>
<dbReference type="InterPro" id="IPR007111">
    <property type="entry name" value="NACHT_NTPase"/>
</dbReference>
<dbReference type="Pfam" id="PF01048">
    <property type="entry name" value="PNP_UDP_1"/>
    <property type="match status" value="2"/>
</dbReference>
<evidence type="ECO:0000313" key="6">
    <source>
        <dbReference type="Proteomes" id="UP001159427"/>
    </source>
</evidence>
<gene>
    <name evidence="5" type="ORF">PEVE_00044004</name>
</gene>
<dbReference type="Gene3D" id="3.40.50.300">
    <property type="entry name" value="P-loop containing nucleotide triphosphate hydrolases"/>
    <property type="match status" value="2"/>
</dbReference>
<proteinExistence type="predicted"/>
<name>A0ABN8PLV8_9CNID</name>
<keyword evidence="6" id="KW-1185">Reference proteome</keyword>
<dbReference type="PANTHER" id="PTHR46312:SF2">
    <property type="entry name" value="NUCLEOTIDE-BINDING OLIGOMERIZATION DOMAIN-CONTAINING PROTEIN 2-LIKE"/>
    <property type="match status" value="1"/>
</dbReference>
<dbReference type="SUPFAM" id="SSF53167">
    <property type="entry name" value="Purine and uridine phosphorylases"/>
    <property type="match status" value="2"/>
</dbReference>
<keyword evidence="2" id="KW-0067">ATP-binding</keyword>
<reference evidence="5 6" key="1">
    <citation type="submission" date="2022-05" db="EMBL/GenBank/DDBJ databases">
        <authorList>
            <consortium name="Genoscope - CEA"/>
            <person name="William W."/>
        </authorList>
    </citation>
    <scope>NUCLEOTIDE SEQUENCE [LARGE SCALE GENOMIC DNA]</scope>
</reference>
<evidence type="ECO:0000313" key="5">
    <source>
        <dbReference type="EMBL" id="CAH3146596.1"/>
    </source>
</evidence>
<dbReference type="InterPro" id="IPR035994">
    <property type="entry name" value="Nucleoside_phosphorylase_sf"/>
</dbReference>
<organism evidence="5 6">
    <name type="scientific">Porites evermanni</name>
    <dbReference type="NCBI Taxonomy" id="104178"/>
    <lineage>
        <taxon>Eukaryota</taxon>
        <taxon>Metazoa</taxon>
        <taxon>Cnidaria</taxon>
        <taxon>Anthozoa</taxon>
        <taxon>Hexacorallia</taxon>
        <taxon>Scleractinia</taxon>
        <taxon>Fungiina</taxon>
        <taxon>Poritidae</taxon>
        <taxon>Porites</taxon>
    </lineage>
</organism>
<keyword evidence="1" id="KW-0547">Nucleotide-binding</keyword>